<dbReference type="GO" id="GO:0072659">
    <property type="term" value="P:protein localization to plasma membrane"/>
    <property type="evidence" value="ECO:0007669"/>
    <property type="project" value="TreeGrafter"/>
</dbReference>
<keyword evidence="22" id="KW-1185">Reference proteome</keyword>
<proteinExistence type="predicted"/>
<evidence type="ECO:0000256" key="9">
    <source>
        <dbReference type="ARBA" id="ARBA00023054"/>
    </source>
</evidence>
<feature type="compositionally biased region" description="Acidic residues" evidence="19">
    <location>
        <begin position="422"/>
        <end position="435"/>
    </location>
</feature>
<reference evidence="21" key="2">
    <citation type="submission" date="2025-09" db="UniProtKB">
        <authorList>
            <consortium name="Ensembl"/>
        </authorList>
    </citation>
    <scope>IDENTIFICATION</scope>
</reference>
<dbReference type="GO" id="GO:0005886">
    <property type="term" value="C:plasma membrane"/>
    <property type="evidence" value="ECO:0007669"/>
    <property type="project" value="InterPro"/>
</dbReference>
<evidence type="ECO:0000256" key="3">
    <source>
        <dbReference type="ARBA" id="ARBA00022443"/>
    </source>
</evidence>
<dbReference type="FunFam" id="2.30.30.40:FF:000156">
    <property type="entry name" value="FYN-binding protein-like isoform X1"/>
    <property type="match status" value="1"/>
</dbReference>
<feature type="compositionally biased region" description="Low complexity" evidence="19">
    <location>
        <begin position="133"/>
        <end position="150"/>
    </location>
</feature>
<keyword evidence="6" id="KW-0677">Repeat</keyword>
<dbReference type="GO" id="GO:0050852">
    <property type="term" value="P:T cell receptor signaling pathway"/>
    <property type="evidence" value="ECO:0007669"/>
    <property type="project" value="TreeGrafter"/>
</dbReference>
<dbReference type="GO" id="GO:0007229">
    <property type="term" value="P:integrin-mediated signaling pathway"/>
    <property type="evidence" value="ECO:0007669"/>
    <property type="project" value="InterPro"/>
</dbReference>
<evidence type="ECO:0000256" key="7">
    <source>
        <dbReference type="ARBA" id="ARBA00022949"/>
    </source>
</evidence>
<sequence>MAHVSSVQARRAALEGALSGKSGNTPEPPMPAFKAKLSESQSSGDPPRAPPSFTKPPMPKYSLGGDKPTPTVSSVLPKPYQAPEWPKKQNSLTGSPKPIRGPGVSTFAAPEPEKQAETPLRTKSNIDGGNKFSNISPTIPTPPVSVSKPSLNPPTTKPSLHPNSQAQEGDPSTPRKKTLPNIFSLGNAPPKPNRPPKVNLEMFTGDRGCVKDDPKQKMGGASCSQPVAPPPAPSLFLRAPVAKAQPELEEEEEESYDDVGLSGAPPPPPGGHPSNKPEDEGDGEMYEDIEELRMPKDSKETREQEKKHEKDKKKRIEQERKEQKEREKKEQEVRKKFKITGPIQVIHTARARKDCKGGKNDLSLKEGQTVEIVRIADNPDGRWLARTHEGSYGYVKTTAVEGEGASPAQTGRNNSEDFPPPLEEDEIYNDVDDGDLNLPPPSNLDESNEGLGAASGDEVYDDVDSSAFPPPPPMNSLPQLKPKGKLEEKDPKKQKKFEKEEKDFRKKFKYTGEITVMYQVTVVPVLTSKKWGNKDLPLKPGEIIDVITKPVDNKLIGRNQDGKFGYVSTSNILQGDTDVYDDVGEGMMFKYFFFICKPLISQLYIYVYI</sequence>
<dbReference type="GO" id="GO:0005737">
    <property type="term" value="C:cytoplasm"/>
    <property type="evidence" value="ECO:0007669"/>
    <property type="project" value="UniProtKB-SubCell"/>
</dbReference>
<comment type="function">
    <text evidence="11">Acts as an adapter protein of the FYN and LCP2 signaling cascades in T-cells. May play a role in linking T-cell signaling to remodeling of the actin cytoskeleton. Modulates the expression of IL2. Involved in platelet activation. Prevents the degradation of SKAP1 and SKAP2. May be involved in high affinity immunoglobulin epsilon receptor signaling in mast cells.</text>
</comment>
<evidence type="ECO:0000256" key="1">
    <source>
        <dbReference type="ARBA" id="ARBA00004282"/>
    </source>
</evidence>
<evidence type="ECO:0000256" key="5">
    <source>
        <dbReference type="ARBA" id="ARBA00022553"/>
    </source>
</evidence>
<feature type="compositionally biased region" description="Pro residues" evidence="19">
    <location>
        <begin position="47"/>
        <end position="59"/>
    </location>
</feature>
<dbReference type="PANTHER" id="PTHR16830:SF12">
    <property type="entry name" value="PDZ DOMAIN-CONTAINING PROTEIN"/>
    <property type="match status" value="1"/>
</dbReference>
<evidence type="ECO:0000313" key="21">
    <source>
        <dbReference type="Ensembl" id="ENSPKIP00000037747.1"/>
    </source>
</evidence>
<evidence type="ECO:0000313" key="22">
    <source>
        <dbReference type="Proteomes" id="UP000261540"/>
    </source>
</evidence>
<dbReference type="Proteomes" id="UP000261540">
    <property type="component" value="Unplaced"/>
</dbReference>
<evidence type="ECO:0000256" key="4">
    <source>
        <dbReference type="ARBA" id="ARBA00022490"/>
    </source>
</evidence>
<evidence type="ECO:0000256" key="11">
    <source>
        <dbReference type="ARBA" id="ARBA00059917"/>
    </source>
</evidence>
<dbReference type="SUPFAM" id="SSF50044">
    <property type="entry name" value="SH3-domain"/>
    <property type="match status" value="2"/>
</dbReference>
<reference evidence="21" key="1">
    <citation type="submission" date="2025-08" db="UniProtKB">
        <authorList>
            <consortium name="Ensembl"/>
        </authorList>
    </citation>
    <scope>IDENTIFICATION</scope>
</reference>
<evidence type="ECO:0000256" key="17">
    <source>
        <dbReference type="ARBA" id="ARBA00082486"/>
    </source>
</evidence>
<dbReference type="Pfam" id="PF14603">
    <property type="entry name" value="hSH3"/>
    <property type="match status" value="2"/>
</dbReference>
<dbReference type="PANTHER" id="PTHR16830">
    <property type="entry name" value="SH2 CONTAINING ADAPTOR PRAM-1 RELATED"/>
    <property type="match status" value="1"/>
</dbReference>
<keyword evidence="4" id="KW-0963">Cytoplasm</keyword>
<keyword evidence="3 18" id="KW-0728">SH3 domain</keyword>
<evidence type="ECO:0000256" key="12">
    <source>
        <dbReference type="ARBA" id="ARBA00068976"/>
    </source>
</evidence>
<comment type="subcellular location">
    <subcellularLocation>
        <location evidence="1">Cell junction</location>
    </subcellularLocation>
    <subcellularLocation>
        <location evidence="2">Cytoplasm</location>
    </subcellularLocation>
</comment>
<feature type="compositionally biased region" description="Acidic residues" evidence="19">
    <location>
        <begin position="247"/>
        <end position="257"/>
    </location>
</feature>
<evidence type="ECO:0000256" key="6">
    <source>
        <dbReference type="ARBA" id="ARBA00022737"/>
    </source>
</evidence>
<dbReference type="FunFam" id="2.30.30.40:FF:000133">
    <property type="entry name" value="FYN-binding protein-like isoform X2"/>
    <property type="match status" value="1"/>
</dbReference>
<dbReference type="InterPro" id="IPR001452">
    <property type="entry name" value="SH3_domain"/>
</dbReference>
<evidence type="ECO:0000256" key="19">
    <source>
        <dbReference type="SAM" id="MobiDB-lite"/>
    </source>
</evidence>
<keyword evidence="8" id="KW-0007">Acetylation</keyword>
<dbReference type="OrthoDB" id="9396701at2759"/>
<dbReference type="GO" id="GO:0070161">
    <property type="term" value="C:anchoring junction"/>
    <property type="evidence" value="ECO:0007669"/>
    <property type="project" value="UniProtKB-SubCell"/>
</dbReference>
<keyword evidence="10" id="KW-0539">Nucleus</keyword>
<protein>
    <recommendedName>
        <fullName evidence="12">FYN-binding protein 1</fullName>
    </recommendedName>
    <alternativeName>
        <fullName evidence="13">Adhesion and degranulation promoting adaptor protein</fullName>
    </alternativeName>
    <alternativeName>
        <fullName evidence="14">FYB-120/130</fullName>
    </alternativeName>
    <alternativeName>
        <fullName evidence="17">FYN-T-binding protein</fullName>
    </alternativeName>
    <alternativeName>
        <fullName evidence="15">SLAP-130</fullName>
    </alternativeName>
    <alternativeName>
        <fullName evidence="16">SLP-76-associated phosphoprotein</fullName>
    </alternativeName>
</protein>
<evidence type="ECO:0000256" key="14">
    <source>
        <dbReference type="ARBA" id="ARBA00081371"/>
    </source>
</evidence>
<evidence type="ECO:0000256" key="16">
    <source>
        <dbReference type="ARBA" id="ARBA00081679"/>
    </source>
</evidence>
<feature type="compositionally biased region" description="Basic and acidic residues" evidence="19">
    <location>
        <begin position="484"/>
        <end position="500"/>
    </location>
</feature>
<feature type="compositionally biased region" description="Polar residues" evidence="19">
    <location>
        <begin position="157"/>
        <end position="167"/>
    </location>
</feature>
<evidence type="ECO:0000256" key="18">
    <source>
        <dbReference type="PROSITE-ProRule" id="PRU00192"/>
    </source>
</evidence>
<dbReference type="InterPro" id="IPR043443">
    <property type="entry name" value="FYB1/2-like"/>
</dbReference>
<keyword evidence="5" id="KW-0597">Phosphoprotein</keyword>
<feature type="region of interest" description="Disordered" evidence="19">
    <location>
        <begin position="1"/>
        <end position="338"/>
    </location>
</feature>
<feature type="domain" description="SH3" evidence="20">
    <location>
        <begin position="344"/>
        <end position="405"/>
    </location>
</feature>
<name>A0A3B3T3Q8_9TELE</name>
<accession>A0A3B3T3Q8</accession>
<evidence type="ECO:0000256" key="10">
    <source>
        <dbReference type="ARBA" id="ARBA00023242"/>
    </source>
</evidence>
<evidence type="ECO:0000256" key="15">
    <source>
        <dbReference type="ARBA" id="ARBA00081595"/>
    </source>
</evidence>
<dbReference type="Ensembl" id="ENSPKIT00000018722.1">
    <property type="protein sequence ID" value="ENSPKIP00000037747.1"/>
    <property type="gene ID" value="ENSPKIG00000015811.1"/>
</dbReference>
<dbReference type="InterPro" id="IPR029294">
    <property type="entry name" value="hSH3"/>
</dbReference>
<feature type="compositionally biased region" description="Basic and acidic residues" evidence="19">
    <location>
        <begin position="291"/>
        <end position="334"/>
    </location>
</feature>
<organism evidence="21 22">
    <name type="scientific">Paramormyrops kingsleyae</name>
    <dbReference type="NCBI Taxonomy" id="1676925"/>
    <lineage>
        <taxon>Eukaryota</taxon>
        <taxon>Metazoa</taxon>
        <taxon>Chordata</taxon>
        <taxon>Craniata</taxon>
        <taxon>Vertebrata</taxon>
        <taxon>Euteleostomi</taxon>
        <taxon>Actinopterygii</taxon>
        <taxon>Neopterygii</taxon>
        <taxon>Teleostei</taxon>
        <taxon>Osteoglossocephala</taxon>
        <taxon>Osteoglossomorpha</taxon>
        <taxon>Osteoglossiformes</taxon>
        <taxon>Mormyridae</taxon>
        <taxon>Paramormyrops</taxon>
    </lineage>
</organism>
<keyword evidence="7" id="KW-0965">Cell junction</keyword>
<evidence type="ECO:0000259" key="20">
    <source>
        <dbReference type="PROSITE" id="PS50002"/>
    </source>
</evidence>
<evidence type="ECO:0000256" key="13">
    <source>
        <dbReference type="ARBA" id="ARBA00079796"/>
    </source>
</evidence>
<evidence type="ECO:0000256" key="2">
    <source>
        <dbReference type="ARBA" id="ARBA00004496"/>
    </source>
</evidence>
<evidence type="ECO:0000256" key="8">
    <source>
        <dbReference type="ARBA" id="ARBA00022990"/>
    </source>
</evidence>
<keyword evidence="9" id="KW-0175">Coiled coil</keyword>
<dbReference type="Gene3D" id="2.30.30.40">
    <property type="entry name" value="SH3 Domains"/>
    <property type="match status" value="2"/>
</dbReference>
<dbReference type="InterPro" id="IPR036028">
    <property type="entry name" value="SH3-like_dom_sf"/>
</dbReference>
<dbReference type="AlphaFoldDB" id="A0A3B3T3Q8"/>
<dbReference type="GeneTree" id="ENSGT00530000063460"/>
<feature type="compositionally biased region" description="Acidic residues" evidence="19">
    <location>
        <begin position="279"/>
        <end position="290"/>
    </location>
</feature>
<dbReference type="PROSITE" id="PS50002">
    <property type="entry name" value="SH3"/>
    <property type="match status" value="1"/>
</dbReference>
<feature type="region of interest" description="Disordered" evidence="19">
    <location>
        <begin position="395"/>
        <end position="500"/>
    </location>
</feature>